<organism evidence="1 2">
    <name type="scientific">Micromonospora polyrhachis</name>
    <dbReference type="NCBI Taxonomy" id="1282883"/>
    <lineage>
        <taxon>Bacteria</taxon>
        <taxon>Bacillati</taxon>
        <taxon>Actinomycetota</taxon>
        <taxon>Actinomycetes</taxon>
        <taxon>Micromonosporales</taxon>
        <taxon>Micromonosporaceae</taxon>
        <taxon>Micromonospora</taxon>
    </lineage>
</organism>
<gene>
    <name evidence="1" type="ORF">FHR38_005663</name>
</gene>
<dbReference type="SUPFAM" id="SSF160424">
    <property type="entry name" value="BH3703-like"/>
    <property type="match status" value="1"/>
</dbReference>
<evidence type="ECO:0000313" key="1">
    <source>
        <dbReference type="EMBL" id="MBB4961930.1"/>
    </source>
</evidence>
<evidence type="ECO:0000313" key="2">
    <source>
        <dbReference type="Proteomes" id="UP000578819"/>
    </source>
</evidence>
<accession>A0A7W7SVW0</accession>
<dbReference type="RefSeq" id="WP_184537795.1">
    <property type="nucleotide sequence ID" value="NZ_JACHJW010000001.1"/>
</dbReference>
<dbReference type="Proteomes" id="UP000578819">
    <property type="component" value="Unassembled WGS sequence"/>
</dbReference>
<dbReference type="InterPro" id="IPR036170">
    <property type="entry name" value="YezG-like_sf"/>
</dbReference>
<sequence>MTGHLADERLRTFGQPARITVWPPGDSLLCMGDAEVRLRIVARDDAFVVEKQDRGGAWCWLLTSEWLDVARRYLLWEIGGWVEAAAGRRPGRTRADEPLRDGFTLTDLGPSGFLLSWTESAGERSARLLRGLGPSKTIRFARFADAAEETIVRRFGAAGASSELMRARAQQRSSRDPASTGNERAAVAELGRLLREELPPDADRITLRAIVLTSVGASTMTVRRADGMRELVQGREAVVTDAVATLRKAAYLTDLGTWFGLEMTVTSAGDLTTRFNHDDEPDWGPVSVDPIAYVMDQRRYPRSETAQPQWLRDHLAEGRVRLHQRLVDWGSELFHRIAPGVVLDQHPLPEDDAVVVVHPVRGGGSIYVAPDESVLFMASAVPPHQALEMFRSGRRTPVERFGASRPAAAGGG</sequence>
<keyword evidence="2" id="KW-1185">Reference proteome</keyword>
<dbReference type="EMBL" id="JACHJW010000001">
    <property type="protein sequence ID" value="MBB4961930.1"/>
    <property type="molecule type" value="Genomic_DNA"/>
</dbReference>
<comment type="caution">
    <text evidence="1">The sequence shown here is derived from an EMBL/GenBank/DDBJ whole genome shotgun (WGS) entry which is preliminary data.</text>
</comment>
<name>A0A7W7SVW0_9ACTN</name>
<protein>
    <submittedName>
        <fullName evidence="1">Uncharacterized protein</fullName>
    </submittedName>
</protein>
<reference evidence="1 2" key="1">
    <citation type="submission" date="2020-08" db="EMBL/GenBank/DDBJ databases">
        <title>Sequencing the genomes of 1000 actinobacteria strains.</title>
        <authorList>
            <person name="Klenk H.-P."/>
        </authorList>
    </citation>
    <scope>NUCLEOTIDE SEQUENCE [LARGE SCALE GENOMIC DNA]</scope>
    <source>
        <strain evidence="1 2">DSM 45886</strain>
    </source>
</reference>
<proteinExistence type="predicted"/>
<dbReference type="AlphaFoldDB" id="A0A7W7SVW0"/>